<keyword evidence="5" id="KW-1185">Reference proteome</keyword>
<dbReference type="SUPFAM" id="SSF47729">
    <property type="entry name" value="IHF-like DNA-binding proteins"/>
    <property type="match status" value="1"/>
</dbReference>
<sequence>MTTRTKSTAEGTTKAKSPSRSKNPKPPAKARLNPGVPKPPGVKPVKRADRGPVVAASPVVTEPAADLEMKKQELLAKVVERSDIKKKYAKPVVEAMIAVLGEALAEGRELNLQPLGKLKHNRTKETPTARIIVAKIRQKKPRAAGALDVKESVADTTD</sequence>
<evidence type="ECO:0000313" key="5">
    <source>
        <dbReference type="Proteomes" id="UP001064087"/>
    </source>
</evidence>
<dbReference type="InterPro" id="IPR000119">
    <property type="entry name" value="Hist_DNA-bd"/>
</dbReference>
<evidence type="ECO:0000256" key="1">
    <source>
        <dbReference type="ARBA" id="ARBA00010529"/>
    </source>
</evidence>
<dbReference type="Proteomes" id="UP001064087">
    <property type="component" value="Chromosome"/>
</dbReference>
<keyword evidence="2 4" id="KW-0238">DNA-binding</keyword>
<dbReference type="RefSeq" id="WP_263048190.1">
    <property type="nucleotide sequence ID" value="NZ_CP106738.1"/>
</dbReference>
<dbReference type="InterPro" id="IPR010992">
    <property type="entry name" value="IHF-like_DNA-bd_dom_sf"/>
</dbReference>
<comment type="similarity">
    <text evidence="1">Belongs to the bacterial histone-like protein family.</text>
</comment>
<reference evidence="4" key="1">
    <citation type="submission" date="2022-10" db="EMBL/GenBank/DDBJ databases">
        <title>Roseovarius pelagicus sp. nov., isolated from Arctic seawater.</title>
        <authorList>
            <person name="Hong Y.W."/>
            <person name="Hwang C.Y."/>
        </authorList>
    </citation>
    <scope>NUCLEOTIDE SEQUENCE</scope>
    <source>
        <strain evidence="4">HL-MP18</strain>
    </source>
</reference>
<gene>
    <name evidence="4" type="ORF">N7U68_03085</name>
</gene>
<accession>A0ABY6DDQ5</accession>
<protein>
    <submittedName>
        <fullName evidence="4">HU family DNA-binding protein</fullName>
    </submittedName>
</protein>
<feature type="region of interest" description="Disordered" evidence="3">
    <location>
        <begin position="1"/>
        <end position="54"/>
    </location>
</feature>
<dbReference type="Pfam" id="PF00216">
    <property type="entry name" value="Bac_DNA_binding"/>
    <property type="match status" value="1"/>
</dbReference>
<evidence type="ECO:0000256" key="2">
    <source>
        <dbReference type="ARBA" id="ARBA00023125"/>
    </source>
</evidence>
<proteinExistence type="inferred from homology"/>
<dbReference type="EMBL" id="CP106738">
    <property type="protein sequence ID" value="UXX83670.1"/>
    <property type="molecule type" value="Genomic_DNA"/>
</dbReference>
<evidence type="ECO:0000256" key="3">
    <source>
        <dbReference type="SAM" id="MobiDB-lite"/>
    </source>
</evidence>
<feature type="compositionally biased region" description="Polar residues" evidence="3">
    <location>
        <begin position="1"/>
        <end position="11"/>
    </location>
</feature>
<evidence type="ECO:0000313" key="4">
    <source>
        <dbReference type="EMBL" id="UXX83670.1"/>
    </source>
</evidence>
<dbReference type="Gene3D" id="4.10.520.10">
    <property type="entry name" value="IHF-like DNA-binding proteins"/>
    <property type="match status" value="1"/>
</dbReference>
<dbReference type="GO" id="GO:0003677">
    <property type="term" value="F:DNA binding"/>
    <property type="evidence" value="ECO:0007669"/>
    <property type="project" value="UniProtKB-KW"/>
</dbReference>
<organism evidence="4 5">
    <name type="scientific">Roseovarius pelagicus</name>
    <dbReference type="NCBI Taxonomy" id="2980108"/>
    <lineage>
        <taxon>Bacteria</taxon>
        <taxon>Pseudomonadati</taxon>
        <taxon>Pseudomonadota</taxon>
        <taxon>Alphaproteobacteria</taxon>
        <taxon>Rhodobacterales</taxon>
        <taxon>Roseobacteraceae</taxon>
        <taxon>Roseovarius</taxon>
    </lineage>
</organism>
<name>A0ABY6DDQ5_9RHOB</name>